<name>A0A2T0WZ37_9BACT</name>
<dbReference type="OrthoDB" id="1098367at2"/>
<gene>
    <name evidence="1" type="ORF">DFO77_11199</name>
</gene>
<protein>
    <submittedName>
        <fullName evidence="1">Uncharacterized protein DUF3575</fullName>
    </submittedName>
</protein>
<sequence length="191" mass="22054">MKKTLLVFTVLSIFIVNSRAQEDISKYFDDDGISEYSKLVKIGIDLFNGEYSVLYEKEIIRNLSVEASMGLISISRQSNLHNYDPRYDLPQSGTGIFFAANIRLYLREYYEQWYIGIQPKLNIMRGKLMTDIVFFNGGYQLPLQKNLTLDFNLGMGVRTYKYKEEVTSVITIEEGDSHFYLPAAIKLGYAF</sequence>
<dbReference type="STRING" id="1168289.GCA_000259075_02656"/>
<comment type="caution">
    <text evidence="1">The sequence shown here is derived from an EMBL/GenBank/DDBJ whole genome shotgun (WGS) entry which is preliminary data.</text>
</comment>
<organism evidence="1 2">
    <name type="scientific">Marinilabilia salmonicolor</name>
    <dbReference type="NCBI Taxonomy" id="989"/>
    <lineage>
        <taxon>Bacteria</taxon>
        <taxon>Pseudomonadati</taxon>
        <taxon>Bacteroidota</taxon>
        <taxon>Bacteroidia</taxon>
        <taxon>Marinilabiliales</taxon>
        <taxon>Marinilabiliaceae</taxon>
        <taxon>Marinilabilia</taxon>
    </lineage>
</organism>
<dbReference type="AlphaFoldDB" id="A0A2T0WZ37"/>
<evidence type="ECO:0000313" key="2">
    <source>
        <dbReference type="Proteomes" id="UP000252733"/>
    </source>
</evidence>
<evidence type="ECO:0000313" key="1">
    <source>
        <dbReference type="EMBL" id="RCW34598.1"/>
    </source>
</evidence>
<reference evidence="1 2" key="1">
    <citation type="submission" date="2018-07" db="EMBL/GenBank/DDBJ databases">
        <title>Freshwater and sediment microbial communities from various areas in North America, analyzing microbe dynamics in response to fracking.</title>
        <authorList>
            <person name="Lamendella R."/>
        </authorList>
    </citation>
    <scope>NUCLEOTIDE SEQUENCE [LARGE SCALE GENOMIC DNA]</scope>
    <source>
        <strain evidence="1 2">160A</strain>
    </source>
</reference>
<keyword evidence="2" id="KW-1185">Reference proteome</keyword>
<dbReference type="Proteomes" id="UP000252733">
    <property type="component" value="Unassembled WGS sequence"/>
</dbReference>
<dbReference type="RefSeq" id="WP_106154588.1">
    <property type="nucleotide sequence ID" value="NZ_PVTS01000023.1"/>
</dbReference>
<proteinExistence type="predicted"/>
<accession>A0A2T0WZ37</accession>
<dbReference type="EMBL" id="QPIZ01000011">
    <property type="protein sequence ID" value="RCW34598.1"/>
    <property type="molecule type" value="Genomic_DNA"/>
</dbReference>